<evidence type="ECO:0000256" key="3">
    <source>
        <dbReference type="ARBA" id="ARBA00022884"/>
    </source>
</evidence>
<gene>
    <name evidence="7 8" type="primary">rplR</name>
    <name evidence="8" type="ORF">HZY85_03960</name>
</gene>
<dbReference type="GO" id="GO:0005840">
    <property type="term" value="C:ribosome"/>
    <property type="evidence" value="ECO:0007669"/>
    <property type="project" value="UniProtKB-KW"/>
</dbReference>
<comment type="function">
    <text evidence="7">This is one of the proteins that bind and probably mediate the attachment of the 5S RNA into the large ribosomal subunit, where it forms part of the central protuberance.</text>
</comment>
<comment type="similarity">
    <text evidence="1 7">Belongs to the universal ribosomal protein uL18 family.</text>
</comment>
<evidence type="ECO:0000313" key="9">
    <source>
        <dbReference type="Proteomes" id="UP000531840"/>
    </source>
</evidence>
<dbReference type="Proteomes" id="UP000531840">
    <property type="component" value="Unassembled WGS sequence"/>
</dbReference>
<evidence type="ECO:0000256" key="2">
    <source>
        <dbReference type="ARBA" id="ARBA00022730"/>
    </source>
</evidence>
<keyword evidence="3 7" id="KW-0694">RNA-binding</keyword>
<dbReference type="HAMAP" id="MF_01337_B">
    <property type="entry name" value="Ribosomal_uL18_B"/>
    <property type="match status" value="1"/>
</dbReference>
<evidence type="ECO:0000256" key="7">
    <source>
        <dbReference type="HAMAP-Rule" id="MF_01337"/>
    </source>
</evidence>
<dbReference type="RefSeq" id="WP_179941113.1">
    <property type="nucleotide sequence ID" value="NZ_JACBYF010000005.1"/>
</dbReference>
<sequence>MITKLDKNKVRKKRHARVRVKVQGTSEVPRLNVYRSNTNIYAQIIDDTKGVTLVQASSLKLAEVSKSSVAAAVEVGKLIAEAAKSKGITKVVFDRGGYLYHGRVKALADSARENGLVF</sequence>
<keyword evidence="2 7" id="KW-0699">rRNA-binding</keyword>
<evidence type="ECO:0000256" key="5">
    <source>
        <dbReference type="ARBA" id="ARBA00023274"/>
    </source>
</evidence>
<dbReference type="SUPFAM" id="SSF53137">
    <property type="entry name" value="Translational machinery components"/>
    <property type="match status" value="1"/>
</dbReference>
<dbReference type="Pfam" id="PF00861">
    <property type="entry name" value="Ribosomal_L18p"/>
    <property type="match status" value="1"/>
</dbReference>
<proteinExistence type="inferred from homology"/>
<dbReference type="InterPro" id="IPR004389">
    <property type="entry name" value="Ribosomal_uL18_bac-type"/>
</dbReference>
<reference evidence="8 9" key="1">
    <citation type="submission" date="2020-07" db="EMBL/GenBank/DDBJ databases">
        <title>MOT database genomes.</title>
        <authorList>
            <person name="Joseph S."/>
            <person name="Aduse-Opoku J."/>
            <person name="Hashim A."/>
            <person name="Wade W."/>
            <person name="Curtis M."/>
        </authorList>
    </citation>
    <scope>NUCLEOTIDE SEQUENCE [LARGE SCALE GENOMIC DNA]</scope>
    <source>
        <strain evidence="8 9">CIP 106318</strain>
    </source>
</reference>
<dbReference type="PANTHER" id="PTHR12899">
    <property type="entry name" value="39S RIBOSOMAL PROTEIN L18, MITOCHONDRIAL"/>
    <property type="match status" value="1"/>
</dbReference>
<dbReference type="Gene3D" id="3.30.420.100">
    <property type="match status" value="1"/>
</dbReference>
<comment type="subunit">
    <text evidence="7">Part of the 50S ribosomal subunit; part of the 5S rRNA/L5/L18/L25 subcomplex. Contacts the 5S and 23S rRNAs.</text>
</comment>
<organism evidence="8 9">
    <name type="scientific">Gemelliphila palaticanis</name>
    <dbReference type="NCBI Taxonomy" id="81950"/>
    <lineage>
        <taxon>Bacteria</taxon>
        <taxon>Bacillati</taxon>
        <taxon>Bacillota</taxon>
        <taxon>Bacilli</taxon>
        <taxon>Bacillales</taxon>
        <taxon>Gemellaceae</taxon>
        <taxon>Gemelliphila</taxon>
    </lineage>
</organism>
<evidence type="ECO:0000256" key="4">
    <source>
        <dbReference type="ARBA" id="ARBA00022980"/>
    </source>
</evidence>
<protein>
    <recommendedName>
        <fullName evidence="6 7">Large ribosomal subunit protein uL18</fullName>
    </recommendedName>
</protein>
<evidence type="ECO:0000256" key="1">
    <source>
        <dbReference type="ARBA" id="ARBA00007116"/>
    </source>
</evidence>
<evidence type="ECO:0000256" key="6">
    <source>
        <dbReference type="ARBA" id="ARBA00035197"/>
    </source>
</evidence>
<evidence type="ECO:0000313" key="8">
    <source>
        <dbReference type="EMBL" id="NYS47352.1"/>
    </source>
</evidence>
<accession>A0ABX2T142</accession>
<dbReference type="EMBL" id="JACBYF010000005">
    <property type="protein sequence ID" value="NYS47352.1"/>
    <property type="molecule type" value="Genomic_DNA"/>
</dbReference>
<comment type="caution">
    <text evidence="8">The sequence shown here is derived from an EMBL/GenBank/DDBJ whole genome shotgun (WGS) entry which is preliminary data.</text>
</comment>
<dbReference type="InterPro" id="IPR057268">
    <property type="entry name" value="Ribosomal_L18"/>
</dbReference>
<dbReference type="InterPro" id="IPR005484">
    <property type="entry name" value="Ribosomal_uL18_bac/plant/anim"/>
</dbReference>
<dbReference type="CDD" id="cd00432">
    <property type="entry name" value="Ribosomal_L18_L5e"/>
    <property type="match status" value="1"/>
</dbReference>
<dbReference type="NCBIfam" id="TIGR00060">
    <property type="entry name" value="L18_bact"/>
    <property type="match status" value="1"/>
</dbReference>
<name>A0ABX2T142_9BACL</name>
<dbReference type="PANTHER" id="PTHR12899:SF3">
    <property type="entry name" value="LARGE RIBOSOMAL SUBUNIT PROTEIN UL18M"/>
    <property type="match status" value="1"/>
</dbReference>
<keyword evidence="4 7" id="KW-0689">Ribosomal protein</keyword>
<keyword evidence="5 7" id="KW-0687">Ribonucleoprotein</keyword>
<keyword evidence="9" id="KW-1185">Reference proteome</keyword>